<dbReference type="PANTHER" id="PTHR46847:SF2">
    <property type="entry name" value="ABC TRANSPORTER SUGAR-BINDING PROTEIN"/>
    <property type="match status" value="1"/>
</dbReference>
<dbReference type="InterPro" id="IPR025997">
    <property type="entry name" value="SBP_2_dom"/>
</dbReference>
<dbReference type="EMBL" id="JAEDAH010000094">
    <property type="protein sequence ID" value="MCA6064856.1"/>
    <property type="molecule type" value="Genomic_DNA"/>
</dbReference>
<feature type="chain" id="PRO_5045444803" evidence="4">
    <location>
        <begin position="21"/>
        <end position="372"/>
    </location>
</feature>
<organism evidence="6 7">
    <name type="scientific">Thalassolituus marinus</name>
    <dbReference type="NCBI Taxonomy" id="671053"/>
    <lineage>
        <taxon>Bacteria</taxon>
        <taxon>Pseudomonadati</taxon>
        <taxon>Pseudomonadota</taxon>
        <taxon>Gammaproteobacteria</taxon>
        <taxon>Oceanospirillales</taxon>
        <taxon>Oceanospirillaceae</taxon>
        <taxon>Thalassolituus</taxon>
    </lineage>
</organism>
<evidence type="ECO:0000256" key="3">
    <source>
        <dbReference type="ARBA" id="ARBA00022729"/>
    </source>
</evidence>
<reference evidence="6 7" key="1">
    <citation type="submission" date="2020-12" db="EMBL/GenBank/DDBJ databases">
        <title>Novel Thalassolituus-related marine hydrocarbonoclastic bacteria mediated algae-derived hydrocarbons mineralization in twilight zone of the northern South China Sea.</title>
        <authorList>
            <person name="Dong C."/>
        </authorList>
    </citation>
    <scope>NUCLEOTIDE SEQUENCE [LARGE SCALE GENOMIC DNA]</scope>
    <source>
        <strain evidence="6 7">IMCC1826</strain>
    </source>
</reference>
<dbReference type="Gene3D" id="3.40.50.2300">
    <property type="match status" value="2"/>
</dbReference>
<keyword evidence="3 4" id="KW-0732">Signal</keyword>
<evidence type="ECO:0000256" key="1">
    <source>
        <dbReference type="ARBA" id="ARBA00004196"/>
    </source>
</evidence>
<comment type="caution">
    <text evidence="6">The sequence shown here is derived from an EMBL/GenBank/DDBJ whole genome shotgun (WGS) entry which is preliminary data.</text>
</comment>
<feature type="signal peptide" evidence="4">
    <location>
        <begin position="1"/>
        <end position="20"/>
    </location>
</feature>
<dbReference type="SUPFAM" id="SSF53822">
    <property type="entry name" value="Periplasmic binding protein-like I"/>
    <property type="match status" value="1"/>
</dbReference>
<accession>A0ABS7ZSX2</accession>
<evidence type="ECO:0000259" key="5">
    <source>
        <dbReference type="Pfam" id="PF13407"/>
    </source>
</evidence>
<dbReference type="InterPro" id="IPR028082">
    <property type="entry name" value="Peripla_BP_I"/>
</dbReference>
<dbReference type="PANTHER" id="PTHR46847">
    <property type="entry name" value="D-ALLOSE-BINDING PERIPLASMIC PROTEIN-RELATED"/>
    <property type="match status" value="1"/>
</dbReference>
<dbReference type="Proteomes" id="UP000714380">
    <property type="component" value="Unassembled WGS sequence"/>
</dbReference>
<proteinExistence type="inferred from homology"/>
<evidence type="ECO:0000313" key="7">
    <source>
        <dbReference type="Proteomes" id="UP000714380"/>
    </source>
</evidence>
<gene>
    <name evidence="6" type="ORF">I9W95_14680</name>
</gene>
<evidence type="ECO:0000256" key="2">
    <source>
        <dbReference type="ARBA" id="ARBA00007639"/>
    </source>
</evidence>
<comment type="similarity">
    <text evidence="2">Belongs to the bacterial solute-binding protein 2 family.</text>
</comment>
<dbReference type="Pfam" id="PF13407">
    <property type="entry name" value="Peripla_BP_4"/>
    <property type="match status" value="1"/>
</dbReference>
<dbReference type="CDD" id="cd06324">
    <property type="entry name" value="PBP1_ABC_sugar_binding-like"/>
    <property type="match status" value="1"/>
</dbReference>
<sequence>MTTLRSLLLIFLFIPALSLAAENRPIRVTFINPASADHPFWNMNTQFMRAAARDLNIELTVLYSDSDRFKNRELALNTLIQRPKPDYLIFNYFFSQGIKILEAAEQAGVNTILINTDIPEREFQQSGEPQTRFRHWLARIIPDDFDAGRQQADVLKQAAVARNLTDDSGVAQMIAISGMRDSTAAIARSEGLKQRVRADPTLRLRQLVYANWSEDVAASQAIALLGRYPQTHLIWAASDAMALAAANSIRVHQRQAGNDILLAGFDWSEEGIEAVDKGILYATTGGQFIGGALALVMAYDHAHGREIPATQRSVYRKLDVITQANLNHYRDFLQPQNWNDLDFLRLTRTHSEHEHYTTDTQGVMRILMSGTE</sequence>
<feature type="domain" description="Periplasmic binding protein" evidence="5">
    <location>
        <begin position="30"/>
        <end position="305"/>
    </location>
</feature>
<evidence type="ECO:0000313" key="6">
    <source>
        <dbReference type="EMBL" id="MCA6064856.1"/>
    </source>
</evidence>
<comment type="subcellular location">
    <subcellularLocation>
        <location evidence="1">Cell envelope</location>
    </subcellularLocation>
</comment>
<evidence type="ECO:0000256" key="4">
    <source>
        <dbReference type="SAM" id="SignalP"/>
    </source>
</evidence>
<keyword evidence="7" id="KW-1185">Reference proteome</keyword>
<name>A0ABS7ZSX2_9GAMM</name>
<dbReference type="RefSeq" id="WP_225676230.1">
    <property type="nucleotide sequence ID" value="NZ_JAEDAH010000094.1"/>
</dbReference>
<protein>
    <submittedName>
        <fullName evidence="6">ABC transporter substrate-binding protein</fullName>
    </submittedName>
</protein>